<protein>
    <submittedName>
        <fullName evidence="1">DUF1919 domain-containing protein</fullName>
    </submittedName>
</protein>
<comment type="caution">
    <text evidence="1">The sequence shown here is derived from an EMBL/GenBank/DDBJ whole genome shotgun (WGS) entry which is preliminary data.</text>
</comment>
<sequence length="217" mass="25848">MISKIKRMVKSIRDNLRKNIIYKSKRKELLNKEPSIISCDCLGGLVSHDLGLQFRSPTINMYMTASDYIKFIYNIKTYIDINMLKDDEKSYKEGYPVAKLGDIYLYLVHYKSVEEAQIKWNDRKKRINWDNIFFIMNDRNGCTYKEKQLFSDFILSNNYKGVFFTSDKLENMNIPCVYINDKDKKGYIPDLTRYTGLLHRGYDIYNWTQFLNSSYNL</sequence>
<dbReference type="EMBL" id="JBBMER010000002">
    <property type="protein sequence ID" value="MEQ2378910.1"/>
    <property type="molecule type" value="Genomic_DNA"/>
</dbReference>
<dbReference type="Pfam" id="PF08942">
    <property type="entry name" value="DUF1919"/>
    <property type="match status" value="1"/>
</dbReference>
<name>A0ABV1BV18_9FIRM</name>
<gene>
    <name evidence="1" type="ORF">WMO14_03285</name>
</gene>
<dbReference type="SUPFAM" id="SSF142795">
    <property type="entry name" value="CAC2185-like"/>
    <property type="match status" value="1"/>
</dbReference>
<dbReference type="Proteomes" id="UP001442364">
    <property type="component" value="Unassembled WGS sequence"/>
</dbReference>
<organism evidence="1 2">
    <name type="scientific">[Lactobacillus] rogosae</name>
    <dbReference type="NCBI Taxonomy" id="706562"/>
    <lineage>
        <taxon>Bacteria</taxon>
        <taxon>Bacillati</taxon>
        <taxon>Bacillota</taxon>
        <taxon>Clostridia</taxon>
        <taxon>Lachnospirales</taxon>
        <taxon>Lachnospiraceae</taxon>
        <taxon>Lachnospira</taxon>
    </lineage>
</organism>
<reference evidence="1 2" key="1">
    <citation type="submission" date="2024-03" db="EMBL/GenBank/DDBJ databases">
        <title>Human intestinal bacterial collection.</title>
        <authorList>
            <person name="Pauvert C."/>
            <person name="Hitch T.C.A."/>
            <person name="Clavel T."/>
        </authorList>
    </citation>
    <scope>NUCLEOTIDE SEQUENCE [LARGE SCALE GENOMIC DNA]</scope>
    <source>
        <strain evidence="1 2">CLA-AA-H255</strain>
    </source>
</reference>
<accession>A0ABV1BV18</accession>
<proteinExistence type="predicted"/>
<evidence type="ECO:0000313" key="2">
    <source>
        <dbReference type="Proteomes" id="UP001442364"/>
    </source>
</evidence>
<keyword evidence="2" id="KW-1185">Reference proteome</keyword>
<dbReference type="InterPro" id="IPR037226">
    <property type="entry name" value="CAC2185-like_sf"/>
</dbReference>
<dbReference type="RefSeq" id="WP_349153272.1">
    <property type="nucleotide sequence ID" value="NZ_JBBMER010000002.1"/>
</dbReference>
<dbReference type="InterPro" id="IPR015037">
    <property type="entry name" value="DUF1919"/>
</dbReference>
<evidence type="ECO:0000313" key="1">
    <source>
        <dbReference type="EMBL" id="MEQ2378910.1"/>
    </source>
</evidence>